<dbReference type="PANTHER" id="PTHR48081">
    <property type="entry name" value="AB HYDROLASE SUPERFAMILY PROTEIN C4A8.06C"/>
    <property type="match status" value="1"/>
</dbReference>
<dbReference type="AlphaFoldDB" id="U1GTL7"/>
<feature type="region of interest" description="Disordered" evidence="2">
    <location>
        <begin position="312"/>
        <end position="334"/>
    </location>
</feature>
<evidence type="ECO:0000313" key="7">
    <source>
        <dbReference type="Proteomes" id="UP000016646"/>
    </source>
</evidence>
<evidence type="ECO:0000259" key="3">
    <source>
        <dbReference type="Pfam" id="PF07859"/>
    </source>
</evidence>
<dbReference type="OrthoDB" id="9815425at2"/>
<sequence length="334" mass="36569">MAVQQDRRAALKRLKLLVYAPKLNVDSFRSRMEEGFACPVLPNHVDCADYNYGGVSCDVLSPEIYSSRRIVIYIHGGSFIAGSRASWRGFCARLAAKSFSRVVVPEFRLAPAHPYPAALEDVQAVFRTVYTELQVACSLDASAEKAAAHPEIVIAADGSGASIACALLFSIREKYRTGVSRLVFLSPWLDFSEEAAASKGKKASDELINGETLLRCGEIYTFASNLTNPLVSPLYAAKEQLSDFPPVYIQCGEKELLLGDTERFSNLLVSNGVECELDVWPKMMPFFQFADDHLWETHLAIGKAGSVISGEGDTDAGTSFHNKPRLENSLQADA</sequence>
<organism evidence="4 6">
    <name type="scientific">Treponema socranskii subsp. socranskii VPI DR56BR1116 = ATCC 35536</name>
    <dbReference type="NCBI Taxonomy" id="1125725"/>
    <lineage>
        <taxon>Bacteria</taxon>
        <taxon>Pseudomonadati</taxon>
        <taxon>Spirochaetota</taxon>
        <taxon>Spirochaetia</taxon>
        <taxon>Spirochaetales</taxon>
        <taxon>Treponemataceae</taxon>
        <taxon>Treponema</taxon>
    </lineage>
</organism>
<evidence type="ECO:0000313" key="6">
    <source>
        <dbReference type="Proteomes" id="UP000016412"/>
    </source>
</evidence>
<dbReference type="Proteomes" id="UP000016646">
    <property type="component" value="Unassembled WGS sequence"/>
</dbReference>
<gene>
    <name evidence="5" type="ORF">HMPREF0860_1269</name>
    <name evidence="4" type="ORF">HMPREF1325_1891</name>
</gene>
<accession>U1GTL7</accession>
<dbReference type="EMBL" id="AUZJ01000014">
    <property type="protein sequence ID" value="ERF61280.1"/>
    <property type="molecule type" value="Genomic_DNA"/>
</dbReference>
<name>U1GTL7_TRESO</name>
<proteinExistence type="predicted"/>
<evidence type="ECO:0000313" key="4">
    <source>
        <dbReference type="EMBL" id="ERF61280.1"/>
    </source>
</evidence>
<dbReference type="Gene3D" id="3.40.50.1820">
    <property type="entry name" value="alpha/beta hydrolase"/>
    <property type="match status" value="1"/>
</dbReference>
<dbReference type="InterPro" id="IPR029058">
    <property type="entry name" value="AB_hydrolase_fold"/>
</dbReference>
<dbReference type="InterPro" id="IPR013094">
    <property type="entry name" value="AB_hydrolase_3"/>
</dbReference>
<keyword evidence="1 4" id="KW-0378">Hydrolase</keyword>
<dbReference type="Pfam" id="PF07859">
    <property type="entry name" value="Abhydrolase_3"/>
    <property type="match status" value="1"/>
</dbReference>
<dbReference type="GO" id="GO:0016787">
    <property type="term" value="F:hydrolase activity"/>
    <property type="evidence" value="ECO:0007669"/>
    <property type="project" value="UniProtKB-KW"/>
</dbReference>
<evidence type="ECO:0000256" key="2">
    <source>
        <dbReference type="SAM" id="MobiDB-lite"/>
    </source>
</evidence>
<evidence type="ECO:0000256" key="1">
    <source>
        <dbReference type="ARBA" id="ARBA00022801"/>
    </source>
</evidence>
<dbReference type="PANTHER" id="PTHR48081:SF8">
    <property type="entry name" value="ALPHA_BETA HYDROLASE FOLD-3 DOMAIN-CONTAINING PROTEIN-RELATED"/>
    <property type="match status" value="1"/>
</dbReference>
<dbReference type="STRING" id="1125725.HMPREF1325_1891"/>
<dbReference type="EMBL" id="AVQI01000016">
    <property type="protein sequence ID" value="ERK04697.1"/>
    <property type="molecule type" value="Genomic_DNA"/>
</dbReference>
<dbReference type="SUPFAM" id="SSF53474">
    <property type="entry name" value="alpha/beta-Hydrolases"/>
    <property type="match status" value="1"/>
</dbReference>
<comment type="caution">
    <text evidence="4">The sequence shown here is derived from an EMBL/GenBank/DDBJ whole genome shotgun (WGS) entry which is preliminary data.</text>
</comment>
<dbReference type="RefSeq" id="WP_021329824.1">
    <property type="nucleotide sequence ID" value="NZ_AUZJ01000014.1"/>
</dbReference>
<dbReference type="eggNOG" id="COG0657">
    <property type="taxonomic scope" value="Bacteria"/>
</dbReference>
<dbReference type="Proteomes" id="UP000016412">
    <property type="component" value="Unassembled WGS sequence"/>
</dbReference>
<reference evidence="6 7" key="1">
    <citation type="submission" date="2013-08" db="EMBL/GenBank/DDBJ databases">
        <authorList>
            <person name="Durkin A.S."/>
            <person name="Haft D.R."/>
            <person name="McCorrison J."/>
            <person name="Torralba M."/>
            <person name="Gillis M."/>
            <person name="Haft D.H."/>
            <person name="Methe B."/>
            <person name="Sutton G."/>
            <person name="Nelson K.E."/>
        </authorList>
    </citation>
    <scope>NUCLEOTIDE SEQUENCE [LARGE SCALE GENOMIC DNA]</scope>
    <source>
        <strain evidence="5 7">ATCC 35536</strain>
        <strain evidence="4 6">VPI DR56BR1116</strain>
    </source>
</reference>
<feature type="domain" description="Alpha/beta hydrolase fold-3" evidence="3">
    <location>
        <begin position="71"/>
        <end position="284"/>
    </location>
</feature>
<protein>
    <submittedName>
        <fullName evidence="4">Hydrolase, alpha/beta domain protein</fullName>
    </submittedName>
</protein>
<evidence type="ECO:0000313" key="5">
    <source>
        <dbReference type="EMBL" id="ERK04697.1"/>
    </source>
</evidence>
<dbReference type="PATRIC" id="fig|1125725.3.peg.704"/>
<keyword evidence="7" id="KW-1185">Reference proteome</keyword>
<dbReference type="InterPro" id="IPR050300">
    <property type="entry name" value="GDXG_lipolytic_enzyme"/>
</dbReference>